<reference evidence="1" key="1">
    <citation type="submission" date="2018-02" db="EMBL/GenBank/DDBJ databases">
        <title>Rhizophora mucronata_Transcriptome.</title>
        <authorList>
            <person name="Meera S.P."/>
            <person name="Sreeshan A."/>
            <person name="Augustine A."/>
        </authorList>
    </citation>
    <scope>NUCLEOTIDE SEQUENCE</scope>
    <source>
        <tissue evidence="1">Leaf</tissue>
    </source>
</reference>
<accession>A0A2P2JD82</accession>
<dbReference type="AlphaFoldDB" id="A0A2P2JD82"/>
<sequence length="40" mass="4581">MHQGRLDIFHAPHATLPTKMPPTFSGVNILSRRKNHSYSH</sequence>
<protein>
    <submittedName>
        <fullName evidence="1">Cullin-4</fullName>
    </submittedName>
</protein>
<dbReference type="EMBL" id="GGEC01010937">
    <property type="protein sequence ID" value="MBW91420.1"/>
    <property type="molecule type" value="Transcribed_RNA"/>
</dbReference>
<proteinExistence type="predicted"/>
<evidence type="ECO:0000313" key="1">
    <source>
        <dbReference type="EMBL" id="MBW91420.1"/>
    </source>
</evidence>
<name>A0A2P2JD82_RHIMU</name>
<organism evidence="1">
    <name type="scientific">Rhizophora mucronata</name>
    <name type="common">Asiatic mangrove</name>
    <dbReference type="NCBI Taxonomy" id="61149"/>
    <lineage>
        <taxon>Eukaryota</taxon>
        <taxon>Viridiplantae</taxon>
        <taxon>Streptophyta</taxon>
        <taxon>Embryophyta</taxon>
        <taxon>Tracheophyta</taxon>
        <taxon>Spermatophyta</taxon>
        <taxon>Magnoliopsida</taxon>
        <taxon>eudicotyledons</taxon>
        <taxon>Gunneridae</taxon>
        <taxon>Pentapetalae</taxon>
        <taxon>rosids</taxon>
        <taxon>fabids</taxon>
        <taxon>Malpighiales</taxon>
        <taxon>Rhizophoraceae</taxon>
        <taxon>Rhizophora</taxon>
    </lineage>
</organism>